<name>A0A1S2QPZ5_9ACTN</name>
<evidence type="ECO:0000313" key="7">
    <source>
        <dbReference type="EMBL" id="OIK07546.1"/>
    </source>
</evidence>
<keyword evidence="3" id="KW-0804">Transcription</keyword>
<feature type="DNA-binding region" description="H-T-H motif" evidence="4">
    <location>
        <begin position="42"/>
        <end position="61"/>
    </location>
</feature>
<dbReference type="InterPro" id="IPR023772">
    <property type="entry name" value="DNA-bd_HTH_TetR-type_CS"/>
</dbReference>
<comment type="caution">
    <text evidence="7">The sequence shown here is derived from an EMBL/GenBank/DDBJ whole genome shotgun (WGS) entry which is preliminary data.</text>
</comment>
<dbReference type="SUPFAM" id="SSF46689">
    <property type="entry name" value="Homeodomain-like"/>
    <property type="match status" value="1"/>
</dbReference>
<feature type="domain" description="HTH tetR-type" evidence="6">
    <location>
        <begin position="19"/>
        <end position="79"/>
    </location>
</feature>
<keyword evidence="1" id="KW-0805">Transcription regulation</keyword>
<dbReference type="Pfam" id="PF00440">
    <property type="entry name" value="TetR_N"/>
    <property type="match status" value="1"/>
</dbReference>
<sequence>MDEQVTRETEPGRRDRKKAATRSALLRTATRMFAECGYQDTTVKDIAAAAGVTERTFFRYFPSKEDLVFAEILDFVPLVRREILRRPADEPPVTAVLHSLLAAAAGVDGGLAILVVGAPPRALSGQARRTHVLTDFEDGITAALTERFAGLDPEEPSRRRALRASVLARSSVAAVRSALLIHTRGEAETGAQGDAANGSHGAAEAGSAGVADFAALLQDAFDVLRSPERSA</sequence>
<dbReference type="PANTHER" id="PTHR30055:SF234">
    <property type="entry name" value="HTH-TYPE TRANSCRIPTIONAL REGULATOR BETI"/>
    <property type="match status" value="1"/>
</dbReference>
<reference evidence="7 8" key="1">
    <citation type="submission" date="2016-10" db="EMBL/GenBank/DDBJ databases">
        <title>Genome sequence of Streptomyces sp. MUSC 1.</title>
        <authorList>
            <person name="Lee L.-H."/>
            <person name="Ser H.-L."/>
            <person name="Law J.W.-F."/>
        </authorList>
    </citation>
    <scope>NUCLEOTIDE SEQUENCE [LARGE SCALE GENOMIC DNA]</scope>
    <source>
        <strain evidence="7 8">MUSC 1</strain>
    </source>
</reference>
<dbReference type="AlphaFoldDB" id="A0A1S2QPZ5"/>
<evidence type="ECO:0000256" key="1">
    <source>
        <dbReference type="ARBA" id="ARBA00023015"/>
    </source>
</evidence>
<evidence type="ECO:0000313" key="8">
    <source>
        <dbReference type="Proteomes" id="UP000179642"/>
    </source>
</evidence>
<dbReference type="Gene3D" id="1.10.357.10">
    <property type="entry name" value="Tetracycline Repressor, domain 2"/>
    <property type="match status" value="1"/>
</dbReference>
<accession>A0A1S2QPZ5</accession>
<feature type="region of interest" description="Disordered" evidence="5">
    <location>
        <begin position="1"/>
        <end position="21"/>
    </location>
</feature>
<protein>
    <recommendedName>
        <fullName evidence="6">HTH tetR-type domain-containing protein</fullName>
    </recommendedName>
</protein>
<dbReference type="InterPro" id="IPR001647">
    <property type="entry name" value="HTH_TetR"/>
</dbReference>
<keyword evidence="8" id="KW-1185">Reference proteome</keyword>
<dbReference type="GO" id="GO:0003700">
    <property type="term" value="F:DNA-binding transcription factor activity"/>
    <property type="evidence" value="ECO:0007669"/>
    <property type="project" value="TreeGrafter"/>
</dbReference>
<evidence type="ECO:0000256" key="4">
    <source>
        <dbReference type="PROSITE-ProRule" id="PRU00335"/>
    </source>
</evidence>
<dbReference type="PRINTS" id="PR00455">
    <property type="entry name" value="HTHTETR"/>
</dbReference>
<dbReference type="PANTHER" id="PTHR30055">
    <property type="entry name" value="HTH-TYPE TRANSCRIPTIONAL REGULATOR RUTR"/>
    <property type="match status" value="1"/>
</dbReference>
<proteinExistence type="predicted"/>
<dbReference type="GO" id="GO:0000976">
    <property type="term" value="F:transcription cis-regulatory region binding"/>
    <property type="evidence" value="ECO:0007669"/>
    <property type="project" value="TreeGrafter"/>
</dbReference>
<dbReference type="PROSITE" id="PS50977">
    <property type="entry name" value="HTH_TETR_2"/>
    <property type="match status" value="1"/>
</dbReference>
<dbReference type="RefSeq" id="WP_071379189.1">
    <property type="nucleotide sequence ID" value="NZ_MLYO01000010.1"/>
</dbReference>
<dbReference type="Proteomes" id="UP000179642">
    <property type="component" value="Unassembled WGS sequence"/>
</dbReference>
<dbReference type="InterPro" id="IPR009057">
    <property type="entry name" value="Homeodomain-like_sf"/>
</dbReference>
<evidence type="ECO:0000259" key="6">
    <source>
        <dbReference type="PROSITE" id="PS50977"/>
    </source>
</evidence>
<evidence type="ECO:0000256" key="5">
    <source>
        <dbReference type="SAM" id="MobiDB-lite"/>
    </source>
</evidence>
<dbReference type="PROSITE" id="PS01081">
    <property type="entry name" value="HTH_TETR_1"/>
    <property type="match status" value="1"/>
</dbReference>
<organism evidence="7 8">
    <name type="scientific">Streptomyces monashensis</name>
    <dbReference type="NCBI Taxonomy" id="1678012"/>
    <lineage>
        <taxon>Bacteria</taxon>
        <taxon>Bacillati</taxon>
        <taxon>Actinomycetota</taxon>
        <taxon>Actinomycetes</taxon>
        <taxon>Kitasatosporales</taxon>
        <taxon>Streptomycetaceae</taxon>
        <taxon>Streptomyces</taxon>
    </lineage>
</organism>
<evidence type="ECO:0000256" key="3">
    <source>
        <dbReference type="ARBA" id="ARBA00023163"/>
    </source>
</evidence>
<keyword evidence="2 4" id="KW-0238">DNA-binding</keyword>
<feature type="compositionally biased region" description="Basic and acidic residues" evidence="5">
    <location>
        <begin position="1"/>
        <end position="13"/>
    </location>
</feature>
<gene>
    <name evidence="7" type="ORF">BIV23_03305</name>
</gene>
<dbReference type="InterPro" id="IPR050109">
    <property type="entry name" value="HTH-type_TetR-like_transc_reg"/>
</dbReference>
<evidence type="ECO:0000256" key="2">
    <source>
        <dbReference type="ARBA" id="ARBA00023125"/>
    </source>
</evidence>
<dbReference type="EMBL" id="MLYO01000010">
    <property type="protein sequence ID" value="OIK07546.1"/>
    <property type="molecule type" value="Genomic_DNA"/>
</dbReference>